<dbReference type="PANTHER" id="PTHR23074:SF83">
    <property type="entry name" value="VACUOLAR PROTEIN SORTING-ASSOCIATED PROTEIN 4A"/>
    <property type="match status" value="1"/>
</dbReference>
<accession>A0A815W098</accession>
<feature type="domain" description="Spastin/Vps4 C-terminal" evidence="6">
    <location>
        <begin position="151"/>
        <end position="211"/>
    </location>
</feature>
<keyword evidence="2 4" id="KW-0547">Nucleotide-binding</keyword>
<sequence length="215" mass="24082">PCIVFIDEIDALCGQRNDTESESSRRVKTEFLVQMQGVGTDNSGVLVLAATNIPWSLDSAIRRRFEKRIYIPLPEVNERASMFKTHLGTDSYHTIKDHEWKQLAEKSEHYSGADIAVVCREALLRPIRRLSSGTHFKRIQNLKSDGPPELWLPCSPGDLGAVETKLDDIKPEELCEPPVTMSDMLAALSTQKPTVGDADLTKHKKFTEEYGQEGS</sequence>
<keyword evidence="3 4" id="KW-0067">ATP-binding</keyword>
<evidence type="ECO:0000259" key="7">
    <source>
        <dbReference type="Pfam" id="PF17862"/>
    </source>
</evidence>
<dbReference type="Proteomes" id="UP000663889">
    <property type="component" value="Unassembled WGS sequence"/>
</dbReference>
<dbReference type="InterPro" id="IPR003960">
    <property type="entry name" value="ATPase_AAA_CS"/>
</dbReference>
<evidence type="ECO:0008006" key="10">
    <source>
        <dbReference type="Google" id="ProtNLM"/>
    </source>
</evidence>
<dbReference type="GO" id="GO:0005524">
    <property type="term" value="F:ATP binding"/>
    <property type="evidence" value="ECO:0007669"/>
    <property type="project" value="UniProtKB-KW"/>
</dbReference>
<evidence type="ECO:0000313" key="8">
    <source>
        <dbReference type="EMBL" id="CAF1539013.1"/>
    </source>
</evidence>
<dbReference type="EMBL" id="CAJNOU010008579">
    <property type="protein sequence ID" value="CAF1539013.1"/>
    <property type="molecule type" value="Genomic_DNA"/>
</dbReference>
<dbReference type="InterPro" id="IPR015415">
    <property type="entry name" value="Spast_Vps4_C"/>
</dbReference>
<dbReference type="Gene3D" id="3.40.50.300">
    <property type="entry name" value="P-loop containing nucleotide triphosphate hydrolases"/>
    <property type="match status" value="1"/>
</dbReference>
<dbReference type="Pfam" id="PF17862">
    <property type="entry name" value="AAA_lid_3"/>
    <property type="match status" value="1"/>
</dbReference>
<dbReference type="InterPro" id="IPR041569">
    <property type="entry name" value="AAA_lid_3"/>
</dbReference>
<evidence type="ECO:0000313" key="9">
    <source>
        <dbReference type="Proteomes" id="UP000663889"/>
    </source>
</evidence>
<reference evidence="8" key="1">
    <citation type="submission" date="2021-02" db="EMBL/GenBank/DDBJ databases">
        <authorList>
            <person name="Nowell W R."/>
        </authorList>
    </citation>
    <scope>NUCLEOTIDE SEQUENCE</scope>
</reference>
<evidence type="ECO:0000256" key="4">
    <source>
        <dbReference type="RuleBase" id="RU003651"/>
    </source>
</evidence>
<dbReference type="GO" id="GO:0016197">
    <property type="term" value="P:endosomal transport"/>
    <property type="evidence" value="ECO:0007669"/>
    <property type="project" value="TreeGrafter"/>
</dbReference>
<protein>
    <recommendedName>
        <fullName evidence="10">Vacuolar protein sorting 4</fullName>
    </recommendedName>
</protein>
<dbReference type="InterPro" id="IPR050304">
    <property type="entry name" value="MT-severing_AAA_ATPase"/>
</dbReference>
<evidence type="ECO:0000256" key="3">
    <source>
        <dbReference type="ARBA" id="ARBA00022840"/>
    </source>
</evidence>
<evidence type="ECO:0000256" key="2">
    <source>
        <dbReference type="ARBA" id="ARBA00022741"/>
    </source>
</evidence>
<dbReference type="SUPFAM" id="SSF52540">
    <property type="entry name" value="P-loop containing nucleoside triphosphate hydrolases"/>
    <property type="match status" value="1"/>
</dbReference>
<dbReference type="InterPro" id="IPR003959">
    <property type="entry name" value="ATPase_AAA_core"/>
</dbReference>
<comment type="caution">
    <text evidence="8">The sequence shown here is derived from an EMBL/GenBank/DDBJ whole genome shotgun (WGS) entry which is preliminary data.</text>
</comment>
<dbReference type="GO" id="GO:0016887">
    <property type="term" value="F:ATP hydrolysis activity"/>
    <property type="evidence" value="ECO:0007669"/>
    <property type="project" value="InterPro"/>
</dbReference>
<organism evidence="8 9">
    <name type="scientific">Rotaria sordida</name>
    <dbReference type="NCBI Taxonomy" id="392033"/>
    <lineage>
        <taxon>Eukaryota</taxon>
        <taxon>Metazoa</taxon>
        <taxon>Spiralia</taxon>
        <taxon>Gnathifera</taxon>
        <taxon>Rotifera</taxon>
        <taxon>Eurotatoria</taxon>
        <taxon>Bdelloidea</taxon>
        <taxon>Philodinida</taxon>
        <taxon>Philodinidae</taxon>
        <taxon>Rotaria</taxon>
    </lineage>
</organism>
<feature type="domain" description="AAA ATPase AAA+ lid" evidence="7">
    <location>
        <begin position="99"/>
        <end position="135"/>
    </location>
</feature>
<dbReference type="InterPro" id="IPR027417">
    <property type="entry name" value="P-loop_NTPase"/>
</dbReference>
<dbReference type="AlphaFoldDB" id="A0A815W098"/>
<dbReference type="Gene3D" id="1.10.8.60">
    <property type="match status" value="1"/>
</dbReference>
<gene>
    <name evidence="8" type="ORF">SEV965_LOCUS38013</name>
</gene>
<dbReference type="PANTHER" id="PTHR23074">
    <property type="entry name" value="AAA DOMAIN-CONTAINING"/>
    <property type="match status" value="1"/>
</dbReference>
<evidence type="ECO:0000259" key="5">
    <source>
        <dbReference type="Pfam" id="PF00004"/>
    </source>
</evidence>
<feature type="domain" description="ATPase AAA-type core" evidence="5">
    <location>
        <begin position="1"/>
        <end position="73"/>
    </location>
</feature>
<dbReference type="GO" id="GO:0007033">
    <property type="term" value="P:vacuole organization"/>
    <property type="evidence" value="ECO:0007669"/>
    <property type="project" value="TreeGrafter"/>
</dbReference>
<dbReference type="FunFam" id="1.10.8.60:FF:000015">
    <property type="entry name" value="vacuolar protein sorting-associated protein 4A"/>
    <property type="match status" value="1"/>
</dbReference>
<comment type="similarity">
    <text evidence="1 4">Belongs to the AAA ATPase family.</text>
</comment>
<feature type="non-terminal residue" evidence="8">
    <location>
        <position position="1"/>
    </location>
</feature>
<dbReference type="Pfam" id="PF00004">
    <property type="entry name" value="AAA"/>
    <property type="match status" value="1"/>
</dbReference>
<name>A0A815W098_9BILA</name>
<evidence type="ECO:0000259" key="6">
    <source>
        <dbReference type="Pfam" id="PF09336"/>
    </source>
</evidence>
<dbReference type="PROSITE" id="PS00674">
    <property type="entry name" value="AAA"/>
    <property type="match status" value="1"/>
</dbReference>
<evidence type="ECO:0000256" key="1">
    <source>
        <dbReference type="ARBA" id="ARBA00006914"/>
    </source>
</evidence>
<dbReference type="Pfam" id="PF09336">
    <property type="entry name" value="Vps4_C"/>
    <property type="match status" value="1"/>
</dbReference>
<proteinExistence type="inferred from homology"/>